<sequence>MKKRFTLLFLVVCIGQVAFSQQMVLKKGTILESLPVHDSLPDTFSLYLPSNFSTDKSWPLLVVFDLKGREKQTMSMFLGTAEDEGYILAAPKVYDSLSLSNNIIKAGRSIKKVLDLLPIQKSRIYSAGAQAGARFANLVPLFIKEINGVISIGAAISNTELLDIKRPFHFVGIVDKENFNYTPMLATEKVLDRYRFPNQILLYNGGKEWPDPSYLKKAMQLFTLAAMAKGNTPRDSSYVQKAFRQDVVKVNQLKNSGKLLHAEQHLGEMMSIYGAHKNLDSLRLIQKNLRRDKQFRTMKRAENAAFLKESLLKEDYLYYMEEDLVSHNFNNLGWWNYQMDELNKFLDSPIVFEREMGSRLLGYVNALAEDNIDIVNAEDLIDEDALAFLYMLKTILEPQNFDFYLKIISLSAKNEDFGTALFYLEEALKKGFQDKERLYSLEDTALLRIDAKFNKLVAQYLKDARYTIEEQ</sequence>
<dbReference type="InterPro" id="IPR029058">
    <property type="entry name" value="AB_hydrolase_fold"/>
</dbReference>
<gene>
    <name evidence="2" type="ORF">SAMN04488116_0060</name>
</gene>
<dbReference type="Gene3D" id="3.40.50.1820">
    <property type="entry name" value="alpha/beta hydrolase"/>
    <property type="match status" value="1"/>
</dbReference>
<evidence type="ECO:0000256" key="1">
    <source>
        <dbReference type="SAM" id="SignalP"/>
    </source>
</evidence>
<organism evidence="2 3">
    <name type="scientific">Flagellimonas flava</name>
    <dbReference type="NCBI Taxonomy" id="570519"/>
    <lineage>
        <taxon>Bacteria</taxon>
        <taxon>Pseudomonadati</taxon>
        <taxon>Bacteroidota</taxon>
        <taxon>Flavobacteriia</taxon>
        <taxon>Flavobacteriales</taxon>
        <taxon>Flavobacteriaceae</taxon>
        <taxon>Flagellimonas</taxon>
    </lineage>
</organism>
<feature type="signal peptide" evidence="1">
    <location>
        <begin position="1"/>
        <end position="20"/>
    </location>
</feature>
<keyword evidence="1" id="KW-0732">Signal</keyword>
<dbReference type="SUPFAM" id="SSF53474">
    <property type="entry name" value="alpha/beta-Hydrolases"/>
    <property type="match status" value="1"/>
</dbReference>
<reference evidence="3" key="1">
    <citation type="submission" date="2016-11" db="EMBL/GenBank/DDBJ databases">
        <authorList>
            <person name="Varghese N."/>
            <person name="Submissions S."/>
        </authorList>
    </citation>
    <scope>NUCLEOTIDE SEQUENCE [LARGE SCALE GENOMIC DNA]</scope>
    <source>
        <strain evidence="3">DSM 22638</strain>
    </source>
</reference>
<accession>A0A1M5HLU9</accession>
<dbReference type="OrthoDB" id="1123157at2"/>
<proteinExistence type="predicted"/>
<evidence type="ECO:0000313" key="2">
    <source>
        <dbReference type="EMBL" id="SHG16934.1"/>
    </source>
</evidence>
<dbReference type="STRING" id="570519.SAMN04488116_0060"/>
<evidence type="ECO:0000313" key="3">
    <source>
        <dbReference type="Proteomes" id="UP000184532"/>
    </source>
</evidence>
<name>A0A1M5HLU9_9FLAO</name>
<feature type="chain" id="PRO_5012206228" description="Alpha/beta hydrolase family protein" evidence="1">
    <location>
        <begin position="21"/>
        <end position="471"/>
    </location>
</feature>
<dbReference type="AlphaFoldDB" id="A0A1M5HLU9"/>
<keyword evidence="3" id="KW-1185">Reference proteome</keyword>
<evidence type="ECO:0008006" key="4">
    <source>
        <dbReference type="Google" id="ProtNLM"/>
    </source>
</evidence>
<protein>
    <recommendedName>
        <fullName evidence="4">Alpha/beta hydrolase family protein</fullName>
    </recommendedName>
</protein>
<dbReference type="Proteomes" id="UP000184532">
    <property type="component" value="Unassembled WGS sequence"/>
</dbReference>
<dbReference type="RefSeq" id="WP_073175937.1">
    <property type="nucleotide sequence ID" value="NZ_FQWL01000001.1"/>
</dbReference>
<dbReference type="EMBL" id="FQWL01000001">
    <property type="protein sequence ID" value="SHG16934.1"/>
    <property type="molecule type" value="Genomic_DNA"/>
</dbReference>